<keyword evidence="1" id="KW-0812">Transmembrane</keyword>
<gene>
    <name evidence="2" type="ORF">MM171B01582_0002</name>
</gene>
<sequence length="124" mass="13689">MNPKFILIITFIYITLAFLGSTFEAATTAGGDWVGNTSDETLNPMFEMRDIAAKSESMGIEAVLPTSGTGFWSSIFQMVTLRFSFIVDDYEMIWYTLLLPIAVAGLVSIALIGTRLWEAITPFS</sequence>
<dbReference type="AlphaFoldDB" id="A0A6M3MAK7"/>
<reference evidence="2" key="1">
    <citation type="submission" date="2020-03" db="EMBL/GenBank/DDBJ databases">
        <title>The deep terrestrial virosphere.</title>
        <authorList>
            <person name="Holmfeldt K."/>
            <person name="Nilsson E."/>
            <person name="Simone D."/>
            <person name="Lopez-Fernandez M."/>
            <person name="Wu X."/>
            <person name="de Brujin I."/>
            <person name="Lundin D."/>
            <person name="Andersson A."/>
            <person name="Bertilsson S."/>
            <person name="Dopson M."/>
        </authorList>
    </citation>
    <scope>NUCLEOTIDE SEQUENCE</scope>
    <source>
        <strain evidence="2">MM171B01582</strain>
    </source>
</reference>
<organism evidence="2">
    <name type="scientific">viral metagenome</name>
    <dbReference type="NCBI Taxonomy" id="1070528"/>
    <lineage>
        <taxon>unclassified sequences</taxon>
        <taxon>metagenomes</taxon>
        <taxon>organismal metagenomes</taxon>
    </lineage>
</organism>
<name>A0A6M3MAK7_9ZZZZ</name>
<evidence type="ECO:0000313" key="2">
    <source>
        <dbReference type="EMBL" id="QJB01999.1"/>
    </source>
</evidence>
<feature type="transmembrane region" description="Helical" evidence="1">
    <location>
        <begin position="92"/>
        <end position="112"/>
    </location>
</feature>
<protein>
    <submittedName>
        <fullName evidence="2">Uncharacterized protein</fullName>
    </submittedName>
</protein>
<evidence type="ECO:0000256" key="1">
    <source>
        <dbReference type="SAM" id="Phobius"/>
    </source>
</evidence>
<keyword evidence="1" id="KW-0472">Membrane</keyword>
<keyword evidence="1" id="KW-1133">Transmembrane helix</keyword>
<dbReference type="EMBL" id="MT143751">
    <property type="protein sequence ID" value="QJB01999.1"/>
    <property type="molecule type" value="Genomic_DNA"/>
</dbReference>
<proteinExistence type="predicted"/>
<accession>A0A6M3MAK7</accession>